<dbReference type="InterPro" id="IPR023213">
    <property type="entry name" value="CAT-like_dom_sf"/>
</dbReference>
<dbReference type="AlphaFoldDB" id="A0AAF0J3G2"/>
<dbReference type="SUPFAM" id="SSF52777">
    <property type="entry name" value="CoA-dependent acyltransferases"/>
    <property type="match status" value="2"/>
</dbReference>
<keyword evidence="9" id="KW-0443">Lipid metabolism</keyword>
<keyword evidence="10" id="KW-0496">Mitochondrion</keyword>
<keyword evidence="7" id="KW-0276">Fatty acid metabolism</keyword>
<evidence type="ECO:0000256" key="11">
    <source>
        <dbReference type="ARBA" id="ARBA00023136"/>
    </source>
</evidence>
<evidence type="ECO:0000256" key="2">
    <source>
        <dbReference type="ARBA" id="ARBA00004443"/>
    </source>
</evidence>
<comment type="function">
    <text evidence="15">Carnitine acetylase is specific for short chain fatty acids. Carnitine acetylase seems to affect the flux through the pyruvate dehydrogenase complex. It may be involved as well in the transport of acetyl-CoA into mitochondria.</text>
</comment>
<dbReference type="EC" id="2.3.1.7" evidence="16"/>
<reference evidence="20" key="1">
    <citation type="submission" date="2023-03" db="EMBL/GenBank/DDBJ databases">
        <title>Mating type loci evolution in Malassezia.</title>
        <authorList>
            <person name="Coelho M.A."/>
        </authorList>
    </citation>
    <scope>NUCLEOTIDE SEQUENCE</scope>
    <source>
        <strain evidence="20">CBS 9557</strain>
    </source>
</reference>
<keyword evidence="8" id="KW-0809">Transit peptide</keyword>
<gene>
    <name evidence="20" type="primary">CAT2</name>
    <name evidence="20" type="ORF">MNAN1_002990</name>
</gene>
<evidence type="ECO:0000256" key="14">
    <source>
        <dbReference type="ARBA" id="ARBA00052702"/>
    </source>
</evidence>
<feature type="active site" description="Proton acceptor" evidence="18">
    <location>
        <position position="322"/>
    </location>
</feature>
<evidence type="ECO:0000256" key="5">
    <source>
        <dbReference type="ARBA" id="ARBA00022679"/>
    </source>
</evidence>
<keyword evidence="4" id="KW-0813">Transport</keyword>
<dbReference type="FunFam" id="3.30.559.70:FF:000007">
    <property type="entry name" value="Carnitine O-acetyltransferase, mitochondrial"/>
    <property type="match status" value="1"/>
</dbReference>
<dbReference type="InterPro" id="IPR000542">
    <property type="entry name" value="Carn_acyl_trans"/>
</dbReference>
<dbReference type="GO" id="GO:0005743">
    <property type="term" value="C:mitochondrial inner membrane"/>
    <property type="evidence" value="ECO:0007669"/>
    <property type="project" value="UniProtKB-SubCell"/>
</dbReference>
<name>A0AAF0J3G2_9BASI</name>
<keyword evidence="21" id="KW-1185">Reference proteome</keyword>
<dbReference type="GO" id="GO:0005777">
    <property type="term" value="C:peroxisome"/>
    <property type="evidence" value="ECO:0007669"/>
    <property type="project" value="UniProtKB-SubCell"/>
</dbReference>
<dbReference type="PANTHER" id="PTHR22589:SF103">
    <property type="entry name" value="CARNITINE O-ACETYL-TRANSFERASE, ISOFORM A-RELATED"/>
    <property type="match status" value="1"/>
</dbReference>
<keyword evidence="11" id="KW-0472">Membrane</keyword>
<dbReference type="Pfam" id="PF00755">
    <property type="entry name" value="Carn_acyltransf"/>
    <property type="match status" value="1"/>
</dbReference>
<evidence type="ECO:0000256" key="3">
    <source>
        <dbReference type="ARBA" id="ARBA00005232"/>
    </source>
</evidence>
<dbReference type="GO" id="GO:0009437">
    <property type="term" value="P:carnitine metabolic process"/>
    <property type="evidence" value="ECO:0007669"/>
    <property type="project" value="TreeGrafter"/>
</dbReference>
<evidence type="ECO:0000256" key="8">
    <source>
        <dbReference type="ARBA" id="ARBA00022946"/>
    </source>
</evidence>
<evidence type="ECO:0000256" key="6">
    <source>
        <dbReference type="ARBA" id="ARBA00022792"/>
    </source>
</evidence>
<evidence type="ECO:0000313" key="21">
    <source>
        <dbReference type="Proteomes" id="UP001213623"/>
    </source>
</evidence>
<comment type="similarity">
    <text evidence="3">Belongs to the carnitine/choline acetyltransferase family.</text>
</comment>
<dbReference type="GO" id="GO:0006631">
    <property type="term" value="P:fatty acid metabolic process"/>
    <property type="evidence" value="ECO:0007669"/>
    <property type="project" value="UniProtKB-KW"/>
</dbReference>
<keyword evidence="5 20" id="KW-0808">Transferase</keyword>
<evidence type="ECO:0000313" key="20">
    <source>
        <dbReference type="EMBL" id="WFD27982.1"/>
    </source>
</evidence>
<evidence type="ECO:0000256" key="1">
    <source>
        <dbReference type="ARBA" id="ARBA00004275"/>
    </source>
</evidence>
<evidence type="ECO:0000256" key="17">
    <source>
        <dbReference type="ARBA" id="ARBA00073438"/>
    </source>
</evidence>
<evidence type="ECO:0000256" key="4">
    <source>
        <dbReference type="ARBA" id="ARBA00022448"/>
    </source>
</evidence>
<evidence type="ECO:0000256" key="7">
    <source>
        <dbReference type="ARBA" id="ARBA00022832"/>
    </source>
</evidence>
<evidence type="ECO:0000259" key="19">
    <source>
        <dbReference type="Pfam" id="PF00755"/>
    </source>
</evidence>
<keyword evidence="13 20" id="KW-0012">Acyltransferase</keyword>
<evidence type="ECO:0000256" key="10">
    <source>
        <dbReference type="ARBA" id="ARBA00023128"/>
    </source>
</evidence>
<feature type="domain" description="Choline/carnitine acyltransferase" evidence="19">
    <location>
        <begin position="21"/>
        <end position="587"/>
    </location>
</feature>
<comment type="catalytic activity">
    <reaction evidence="14">
        <text>(R)-carnitine + acetyl-CoA = O-acetyl-(R)-carnitine + CoA</text>
        <dbReference type="Rhea" id="RHEA:21136"/>
        <dbReference type="ChEBI" id="CHEBI:16347"/>
        <dbReference type="ChEBI" id="CHEBI:57287"/>
        <dbReference type="ChEBI" id="CHEBI:57288"/>
        <dbReference type="ChEBI" id="CHEBI:57589"/>
        <dbReference type="EC" id="2.3.1.7"/>
    </reaction>
</comment>
<dbReference type="GO" id="GO:0004092">
    <property type="term" value="F:carnitine O-acetyltransferase activity"/>
    <property type="evidence" value="ECO:0007669"/>
    <property type="project" value="UniProtKB-EC"/>
</dbReference>
<comment type="subcellular location">
    <subcellularLocation>
        <location evidence="2">Mitochondrion inner membrane</location>
        <topology evidence="2">Peripheral membrane protein</topology>
        <orientation evidence="2">Matrix side</orientation>
    </subcellularLocation>
    <subcellularLocation>
        <location evidence="1">Peroxisome</location>
    </subcellularLocation>
</comment>
<accession>A0AAF0J3G2</accession>
<dbReference type="Gene3D" id="3.30.559.10">
    <property type="entry name" value="Chloramphenicol acetyltransferase-like domain"/>
    <property type="match status" value="1"/>
</dbReference>
<dbReference type="InterPro" id="IPR039551">
    <property type="entry name" value="Cho/carn_acyl_trans"/>
</dbReference>
<dbReference type="EMBL" id="CP119896">
    <property type="protein sequence ID" value="WFD27982.1"/>
    <property type="molecule type" value="Genomic_DNA"/>
</dbReference>
<evidence type="ECO:0000256" key="15">
    <source>
        <dbReference type="ARBA" id="ARBA00053195"/>
    </source>
</evidence>
<evidence type="ECO:0000256" key="16">
    <source>
        <dbReference type="ARBA" id="ARBA00066910"/>
    </source>
</evidence>
<dbReference type="InterPro" id="IPR042231">
    <property type="entry name" value="Cho/carn_acyl_trans_2"/>
</dbReference>
<protein>
    <recommendedName>
        <fullName evidence="17">Carnitine O-acetyltransferase, mitochondrial</fullName>
        <ecNumber evidence="16">2.3.1.7</ecNumber>
    </recommendedName>
</protein>
<dbReference type="PROSITE" id="PS00439">
    <property type="entry name" value="ACYLTRANSF_C_1"/>
    <property type="match status" value="1"/>
</dbReference>
<proteinExistence type="inferred from homology"/>
<evidence type="ECO:0000256" key="9">
    <source>
        <dbReference type="ARBA" id="ARBA00023098"/>
    </source>
</evidence>
<evidence type="ECO:0000256" key="12">
    <source>
        <dbReference type="ARBA" id="ARBA00023140"/>
    </source>
</evidence>
<dbReference type="PANTHER" id="PTHR22589">
    <property type="entry name" value="CARNITINE O-ACYLTRANSFERASE"/>
    <property type="match status" value="1"/>
</dbReference>
<organism evidence="20 21">
    <name type="scientific">Malassezia nana</name>
    <dbReference type="NCBI Taxonomy" id="180528"/>
    <lineage>
        <taxon>Eukaryota</taxon>
        <taxon>Fungi</taxon>
        <taxon>Dikarya</taxon>
        <taxon>Basidiomycota</taxon>
        <taxon>Ustilaginomycotina</taxon>
        <taxon>Malasseziomycetes</taxon>
        <taxon>Malasseziales</taxon>
        <taxon>Malasseziaceae</taxon>
        <taxon>Malassezia</taxon>
    </lineage>
</organism>
<keyword evidence="12" id="KW-0576">Peroxisome</keyword>
<dbReference type="Proteomes" id="UP001213623">
    <property type="component" value="Chromosome 5"/>
</dbReference>
<evidence type="ECO:0000256" key="18">
    <source>
        <dbReference type="PIRSR" id="PIRSR600542-1"/>
    </source>
</evidence>
<evidence type="ECO:0000256" key="13">
    <source>
        <dbReference type="ARBA" id="ARBA00023315"/>
    </source>
</evidence>
<keyword evidence="6" id="KW-0999">Mitochondrion inner membrane</keyword>
<dbReference type="Gene3D" id="3.30.559.70">
    <property type="entry name" value="Choline/Carnitine o-acyltransferase, domain 2"/>
    <property type="match status" value="1"/>
</dbReference>
<sequence>MRASSSDAKPMFSGQASLPQLPVPPLEQTLTKYLRTTLPLQTSKETESVTKAAVDAALTGKDAQLMNTLQERLIHRASAEGRESWLSDWWLSAAYMSYRDPVVPFSSYFYLHKPDPKVKTGVVRGAQLLKAMLAFRHLLVTEELSPEKTKTGFMCMAPYKWMFNSARIPVANEDVSQGFEPATHNHAIVIRNGHFYAVELINPQTGKELTFSEIELQLERIVNDPKAQKMAESPIGALSITNRDEWVKNREALLSGPHAEQNRQVLERIESGIIVLSLDADQPVTLEERARSVYGGDGKNRFFDKQQIIVSDNGMSGYVGEHSMMDGTQTLRLNNFMLTALQAGKIDLSGTSSGSVIDEPQRLEFKVESTVAKAAESASSDFVELMNGQDISVLDFSAYGKNAIKSYKCSPDAWAQMCIQLGFYKLYGHPCATYEAAQTRKFKLGRTETIRSTSLESVAFCKAMEDPNVSDAERLKKFQAAVAQHIKYAKDASEGAGVDRHLFGLKRLIKEGEEPPALFKDPMNAISGTWILSTSQISSDMFDAWGFGEVTPKGFGVAYAIKGDALSFTIMCLKSEHKAARLTHFIHQAALELRAVHERVAMQAKV</sequence>